<keyword evidence="12" id="KW-0175">Coiled coil</keyword>
<evidence type="ECO:0000256" key="11">
    <source>
        <dbReference type="ARBA" id="ARBA00023136"/>
    </source>
</evidence>
<keyword evidence="11 13" id="KW-0472">Membrane</keyword>
<dbReference type="Pfam" id="PF06580">
    <property type="entry name" value="His_kinase"/>
    <property type="match status" value="1"/>
</dbReference>
<comment type="subcellular location">
    <subcellularLocation>
        <location evidence="2">Cell membrane</location>
        <topology evidence="2">Multi-pass membrane protein</topology>
    </subcellularLocation>
</comment>
<proteinExistence type="predicted"/>
<dbReference type="InterPro" id="IPR010559">
    <property type="entry name" value="Sig_transdc_His_kin_internal"/>
</dbReference>
<dbReference type="Gene3D" id="3.30.450.20">
    <property type="entry name" value="PAS domain"/>
    <property type="match status" value="2"/>
</dbReference>
<dbReference type="GO" id="GO:0005886">
    <property type="term" value="C:plasma membrane"/>
    <property type="evidence" value="ECO:0007669"/>
    <property type="project" value="UniProtKB-SubCell"/>
</dbReference>
<reference evidence="16" key="1">
    <citation type="submission" date="2020-04" db="EMBL/GenBank/DDBJ databases">
        <title>Deep metagenomics examines the oral microbiome during advanced dental caries in children, revealing novel taxa and co-occurrences with host molecules.</title>
        <authorList>
            <person name="Baker J.L."/>
            <person name="Morton J.T."/>
            <person name="Dinis M."/>
            <person name="Alvarez R."/>
            <person name="Tran N.C."/>
            <person name="Knight R."/>
            <person name="Edlund A."/>
        </authorList>
    </citation>
    <scope>NUCLEOTIDE SEQUENCE</scope>
    <source>
        <strain evidence="16">JCVI_23_bin.16</strain>
    </source>
</reference>
<feature type="transmembrane region" description="Helical" evidence="13">
    <location>
        <begin position="12"/>
        <end position="33"/>
    </location>
</feature>
<dbReference type="Proteomes" id="UP000757900">
    <property type="component" value="Unassembled WGS sequence"/>
</dbReference>
<evidence type="ECO:0000256" key="6">
    <source>
        <dbReference type="ARBA" id="ARBA00022679"/>
    </source>
</evidence>
<comment type="catalytic activity">
    <reaction evidence="1">
        <text>ATP + protein L-histidine = ADP + protein N-phospho-L-histidine.</text>
        <dbReference type="EC" id="2.7.13.3"/>
    </reaction>
</comment>
<dbReference type="PANTHER" id="PTHR34220:SF7">
    <property type="entry name" value="SENSOR HISTIDINE KINASE YPDA"/>
    <property type="match status" value="1"/>
</dbReference>
<evidence type="ECO:0000256" key="12">
    <source>
        <dbReference type="SAM" id="Coils"/>
    </source>
</evidence>
<dbReference type="InterPro" id="IPR033479">
    <property type="entry name" value="dCache_1"/>
</dbReference>
<dbReference type="PROSITE" id="PS50109">
    <property type="entry name" value="HIS_KIN"/>
    <property type="match status" value="1"/>
</dbReference>
<evidence type="ECO:0000256" key="13">
    <source>
        <dbReference type="SAM" id="Phobius"/>
    </source>
</evidence>
<dbReference type="CDD" id="cd18773">
    <property type="entry name" value="PDC1_HK_sensor"/>
    <property type="match status" value="1"/>
</dbReference>
<dbReference type="SUPFAM" id="SSF55874">
    <property type="entry name" value="ATPase domain of HSP90 chaperone/DNA topoisomerase II/histidine kinase"/>
    <property type="match status" value="1"/>
</dbReference>
<dbReference type="InterPro" id="IPR050640">
    <property type="entry name" value="Bact_2-comp_sensor_kinase"/>
</dbReference>
<dbReference type="EMBL" id="JABZFV010000025">
    <property type="protein sequence ID" value="MBF0934464.1"/>
    <property type="molecule type" value="Genomic_DNA"/>
</dbReference>
<dbReference type="SMART" id="SM00387">
    <property type="entry name" value="HATPase_c"/>
    <property type="match status" value="1"/>
</dbReference>
<dbReference type="CDD" id="cd18774">
    <property type="entry name" value="PDC2_HK_sensor"/>
    <property type="match status" value="1"/>
</dbReference>
<evidence type="ECO:0000256" key="5">
    <source>
        <dbReference type="ARBA" id="ARBA00022553"/>
    </source>
</evidence>
<keyword evidence="8 16" id="KW-0418">Kinase</keyword>
<dbReference type="EC" id="2.7.13.3" evidence="3"/>
<evidence type="ECO:0000259" key="14">
    <source>
        <dbReference type="PROSITE" id="PS50109"/>
    </source>
</evidence>
<keyword evidence="9 13" id="KW-1133">Transmembrane helix</keyword>
<dbReference type="Pfam" id="PF02518">
    <property type="entry name" value="HATPase_c"/>
    <property type="match status" value="1"/>
</dbReference>
<evidence type="ECO:0000259" key="15">
    <source>
        <dbReference type="PROSITE" id="PS50885"/>
    </source>
</evidence>
<dbReference type="Gene3D" id="3.30.565.10">
    <property type="entry name" value="Histidine kinase-like ATPase, C-terminal domain"/>
    <property type="match status" value="1"/>
</dbReference>
<feature type="domain" description="Histidine kinase" evidence="14">
    <location>
        <begin position="462"/>
        <end position="569"/>
    </location>
</feature>
<keyword evidence="7 13" id="KW-0812">Transmembrane</keyword>
<evidence type="ECO:0000313" key="17">
    <source>
        <dbReference type="Proteomes" id="UP000757900"/>
    </source>
</evidence>
<dbReference type="InterPro" id="IPR005467">
    <property type="entry name" value="His_kinase_dom"/>
</dbReference>
<gene>
    <name evidence="16" type="ORF">HXK00_02330</name>
</gene>
<evidence type="ECO:0000256" key="2">
    <source>
        <dbReference type="ARBA" id="ARBA00004651"/>
    </source>
</evidence>
<feature type="domain" description="HAMP" evidence="15">
    <location>
        <begin position="304"/>
        <end position="355"/>
    </location>
</feature>
<keyword evidence="10" id="KW-0902">Two-component regulatory system</keyword>
<keyword evidence="4" id="KW-1003">Cell membrane</keyword>
<accession>A0A929MNK6</accession>
<comment type="caution">
    <text evidence="16">The sequence shown here is derived from an EMBL/GenBank/DDBJ whole genome shotgun (WGS) entry which is preliminary data.</text>
</comment>
<dbReference type="InterPro" id="IPR003594">
    <property type="entry name" value="HATPase_dom"/>
</dbReference>
<dbReference type="InterPro" id="IPR003660">
    <property type="entry name" value="HAMP_dom"/>
</dbReference>
<name>A0A929MNK6_ABIDE</name>
<organism evidence="16 17">
    <name type="scientific">Abiotrophia defectiva</name>
    <name type="common">Streptococcus defectivus</name>
    <dbReference type="NCBI Taxonomy" id="46125"/>
    <lineage>
        <taxon>Bacteria</taxon>
        <taxon>Bacillati</taxon>
        <taxon>Bacillota</taxon>
        <taxon>Bacilli</taxon>
        <taxon>Lactobacillales</taxon>
        <taxon>Aerococcaceae</taxon>
        <taxon>Abiotrophia</taxon>
    </lineage>
</organism>
<dbReference type="AlphaFoldDB" id="A0A929MNK6"/>
<dbReference type="Pfam" id="PF02743">
    <property type="entry name" value="dCache_1"/>
    <property type="match status" value="1"/>
</dbReference>
<dbReference type="GO" id="GO:0000155">
    <property type="term" value="F:phosphorelay sensor kinase activity"/>
    <property type="evidence" value="ECO:0007669"/>
    <property type="project" value="InterPro"/>
</dbReference>
<dbReference type="PANTHER" id="PTHR34220">
    <property type="entry name" value="SENSOR HISTIDINE KINASE YPDA"/>
    <property type="match status" value="1"/>
</dbReference>
<evidence type="ECO:0000256" key="10">
    <source>
        <dbReference type="ARBA" id="ARBA00023012"/>
    </source>
</evidence>
<evidence type="ECO:0000313" key="16">
    <source>
        <dbReference type="EMBL" id="MBF0934464.1"/>
    </source>
</evidence>
<evidence type="ECO:0000256" key="4">
    <source>
        <dbReference type="ARBA" id="ARBA00022475"/>
    </source>
</evidence>
<protein>
    <recommendedName>
        <fullName evidence="3">histidine kinase</fullName>
        <ecNumber evidence="3">2.7.13.3</ecNumber>
    </recommendedName>
</protein>
<evidence type="ECO:0000256" key="3">
    <source>
        <dbReference type="ARBA" id="ARBA00012438"/>
    </source>
</evidence>
<feature type="coiled-coil region" evidence="12">
    <location>
        <begin position="333"/>
        <end position="377"/>
    </location>
</feature>
<dbReference type="PROSITE" id="PS50885">
    <property type="entry name" value="HAMP"/>
    <property type="match status" value="1"/>
</dbReference>
<evidence type="ECO:0000256" key="7">
    <source>
        <dbReference type="ARBA" id="ARBA00022692"/>
    </source>
</evidence>
<keyword evidence="6" id="KW-0808">Transferase</keyword>
<feature type="transmembrane region" description="Helical" evidence="13">
    <location>
        <begin position="285"/>
        <end position="307"/>
    </location>
</feature>
<evidence type="ECO:0000256" key="1">
    <source>
        <dbReference type="ARBA" id="ARBA00000085"/>
    </source>
</evidence>
<keyword evidence="5" id="KW-0597">Phosphoprotein</keyword>
<evidence type="ECO:0000256" key="8">
    <source>
        <dbReference type="ARBA" id="ARBA00022777"/>
    </source>
</evidence>
<evidence type="ECO:0000256" key="9">
    <source>
        <dbReference type="ARBA" id="ARBA00022989"/>
    </source>
</evidence>
<sequence length="575" mass="66225">MTPAKRHPLHRVIYLTCFLLSTSILGISLWGHYQIARDLLIKQTMTLTEQHVARSTEALETMIATMDVANEAIIRRITLESLTPQALHDLLDSSVTLNRDIQSIAVLDEEGQVLDFAPSRFQLKMNNQHPILSPDWYQEEAQHDQTLYSKPHIQHLFQGEFPWVISNTIPFTHQGKRCLLLIDYKIKTFQRFFETGGIGKQGYTYLADDQQELIYHPHQALMTAELKQETIPDLGAETTKVQLDKDKHVVLASQVMAGTHWRVVGKTYLQEVLASGLSRILQTSLILFLALTFLINVLTYLLARFIARPIRRLARHMQAFQDLPTGHYETSGYDEANELYQSYRQLLNQVDQLMDRVKLEEAALRKSERNVLEAQIQPHFLYNTLESILWMIESQNTRDASHMVTALGRLLRITLSKGKEYIPLEREFEHVTNYLEIQQIRYNQQFTYQLELPEQVRSYPTIKLILQPIVENAIIHGLANLYEPGLLTIEASQSEKGILIQIKDNGQGMSVERLEELRRELKQPSDVAGIGLRNVHERLQIYFGPEYGLKIDSQEDQGTCVSLLIPHLDWEDLPA</sequence>
<dbReference type="InterPro" id="IPR036890">
    <property type="entry name" value="HATPase_C_sf"/>
</dbReference>
<dbReference type="RefSeq" id="WP_314255364.1">
    <property type="nucleotide sequence ID" value="NZ_CAUQZF010000006.1"/>
</dbReference>